<keyword evidence="4 9" id="KW-0808">Transferase</keyword>
<dbReference type="Proteomes" id="UP000463700">
    <property type="component" value="Unassembled WGS sequence"/>
</dbReference>
<dbReference type="SUPFAM" id="SSF52540">
    <property type="entry name" value="P-loop containing nucleoside triphosphate hydrolases"/>
    <property type="match status" value="1"/>
</dbReference>
<dbReference type="InterPro" id="IPR006001">
    <property type="entry name" value="Therm_gnt_kin"/>
</dbReference>
<keyword evidence="10" id="KW-1133">Transmembrane helix</keyword>
<feature type="transmembrane region" description="Helical" evidence="10">
    <location>
        <begin position="110"/>
        <end position="129"/>
    </location>
</feature>
<dbReference type="RefSeq" id="WP_154559401.1">
    <property type="nucleotide sequence ID" value="NZ_VOSW01000013.1"/>
</dbReference>
<organism evidence="11 12">
    <name type="scientific">Paraburkholderia madseniana</name>
    <dbReference type="NCBI Taxonomy" id="2599607"/>
    <lineage>
        <taxon>Bacteria</taxon>
        <taxon>Pseudomonadati</taxon>
        <taxon>Pseudomonadota</taxon>
        <taxon>Betaproteobacteria</taxon>
        <taxon>Burkholderiales</taxon>
        <taxon>Burkholderiaceae</taxon>
        <taxon>Paraburkholderia</taxon>
    </lineage>
</organism>
<gene>
    <name evidence="11" type="ORF">FSO04_09345</name>
</gene>
<keyword evidence="6 9" id="KW-0418">Kinase</keyword>
<evidence type="ECO:0000313" key="11">
    <source>
        <dbReference type="EMBL" id="KAE8760276.1"/>
    </source>
</evidence>
<comment type="similarity">
    <text evidence="2 9">Belongs to the gluconokinase GntK/GntV family.</text>
</comment>
<dbReference type="GO" id="GO:0005524">
    <property type="term" value="F:ATP binding"/>
    <property type="evidence" value="ECO:0007669"/>
    <property type="project" value="UniProtKB-KW"/>
</dbReference>
<dbReference type="AlphaFoldDB" id="A0A6N6WIB5"/>
<dbReference type="EC" id="2.7.1.12" evidence="3 9"/>
<evidence type="ECO:0000256" key="9">
    <source>
        <dbReference type="RuleBase" id="RU363066"/>
    </source>
</evidence>
<keyword evidence="10" id="KW-0812">Transmembrane</keyword>
<dbReference type="Gene3D" id="3.40.50.300">
    <property type="entry name" value="P-loop containing nucleotide triphosphate hydrolases"/>
    <property type="match status" value="1"/>
</dbReference>
<dbReference type="Pfam" id="PF13671">
    <property type="entry name" value="AAA_33"/>
    <property type="match status" value="1"/>
</dbReference>
<keyword evidence="10" id="KW-0472">Membrane</keyword>
<dbReference type="PANTHER" id="PTHR43442:SF3">
    <property type="entry name" value="GLUCONOKINASE-RELATED"/>
    <property type="match status" value="1"/>
</dbReference>
<evidence type="ECO:0000256" key="5">
    <source>
        <dbReference type="ARBA" id="ARBA00022741"/>
    </source>
</evidence>
<evidence type="ECO:0000256" key="8">
    <source>
        <dbReference type="ARBA" id="ARBA00048090"/>
    </source>
</evidence>
<comment type="pathway">
    <text evidence="1">Carbohydrate acid metabolism.</text>
</comment>
<proteinExistence type="inferred from homology"/>
<dbReference type="EMBL" id="VOSW01000013">
    <property type="protein sequence ID" value="KAE8760276.1"/>
    <property type="molecule type" value="Genomic_DNA"/>
</dbReference>
<accession>A0A6N6WIB5</accession>
<name>A0A6N6WIB5_9BURK</name>
<evidence type="ECO:0000256" key="3">
    <source>
        <dbReference type="ARBA" id="ARBA00012054"/>
    </source>
</evidence>
<evidence type="ECO:0000313" key="12">
    <source>
        <dbReference type="Proteomes" id="UP000463700"/>
    </source>
</evidence>
<dbReference type="GO" id="GO:0005737">
    <property type="term" value="C:cytoplasm"/>
    <property type="evidence" value="ECO:0007669"/>
    <property type="project" value="TreeGrafter"/>
</dbReference>
<sequence length="198" mass="21750">MAGAIHWIACRDDVAGFCNVTHKIVVMGVSGSGKSTLARELAVALEGVFIEGDEHHSAESRDKMCRGIALCDSDREPWLDRLAEQVDDMHRTAVLSCSALKRRYRERMRARVAGLRFVFLDITLAAAVARVSKRLDHEFPATLVANQFATLESPVGEDGVLHLSASLRSACGLREVMQWLGTPDGAGWKSDELESKRS</sequence>
<dbReference type="InterPro" id="IPR027417">
    <property type="entry name" value="P-loop_NTPase"/>
</dbReference>
<evidence type="ECO:0000256" key="7">
    <source>
        <dbReference type="ARBA" id="ARBA00022840"/>
    </source>
</evidence>
<reference evidence="11 12" key="1">
    <citation type="journal article" date="2020" name="Int. J. Syst. Evol. Microbiol.">
        <title>Paraburkholderia madseniana sp. nov., a phenolic acid-degrading bacterium isolated from acidic forest soil.</title>
        <authorList>
            <person name="Wilhelm R.C."/>
            <person name="Murphy S.J.L."/>
            <person name="Feriancek N.M."/>
            <person name="Karasz D.C."/>
            <person name="DeRito C.M."/>
            <person name="Newman J.D."/>
            <person name="Buckley D.H."/>
        </authorList>
    </citation>
    <scope>NUCLEOTIDE SEQUENCE [LARGE SCALE GENOMIC DNA]</scope>
    <source>
        <strain evidence="11 12">RP11</strain>
    </source>
</reference>
<keyword evidence="7 9" id="KW-0067">ATP-binding</keyword>
<dbReference type="OrthoDB" id="9795716at2"/>
<evidence type="ECO:0000256" key="10">
    <source>
        <dbReference type="SAM" id="Phobius"/>
    </source>
</evidence>
<dbReference type="GO" id="GO:0005975">
    <property type="term" value="P:carbohydrate metabolic process"/>
    <property type="evidence" value="ECO:0007669"/>
    <property type="project" value="InterPro"/>
</dbReference>
<protein>
    <recommendedName>
        <fullName evidence="3 9">Gluconokinase</fullName>
        <ecNumber evidence="3 9">2.7.1.12</ecNumber>
    </recommendedName>
</protein>
<dbReference type="NCBIfam" id="TIGR01313">
    <property type="entry name" value="therm_gnt_kin"/>
    <property type="match status" value="1"/>
</dbReference>
<comment type="catalytic activity">
    <reaction evidence="8 9">
        <text>D-gluconate + ATP = 6-phospho-D-gluconate + ADP + H(+)</text>
        <dbReference type="Rhea" id="RHEA:19433"/>
        <dbReference type="ChEBI" id="CHEBI:15378"/>
        <dbReference type="ChEBI" id="CHEBI:18391"/>
        <dbReference type="ChEBI" id="CHEBI:30616"/>
        <dbReference type="ChEBI" id="CHEBI:58759"/>
        <dbReference type="ChEBI" id="CHEBI:456216"/>
        <dbReference type="EC" id="2.7.1.12"/>
    </reaction>
</comment>
<dbReference type="PANTHER" id="PTHR43442">
    <property type="entry name" value="GLUCONOKINASE-RELATED"/>
    <property type="match status" value="1"/>
</dbReference>
<evidence type="ECO:0000256" key="2">
    <source>
        <dbReference type="ARBA" id="ARBA00008420"/>
    </source>
</evidence>
<evidence type="ECO:0000256" key="1">
    <source>
        <dbReference type="ARBA" id="ARBA00004761"/>
    </source>
</evidence>
<evidence type="ECO:0000256" key="4">
    <source>
        <dbReference type="ARBA" id="ARBA00022679"/>
    </source>
</evidence>
<keyword evidence="5 9" id="KW-0547">Nucleotide-binding</keyword>
<dbReference type="CDD" id="cd02021">
    <property type="entry name" value="GntK"/>
    <property type="match status" value="1"/>
</dbReference>
<evidence type="ECO:0000256" key="6">
    <source>
        <dbReference type="ARBA" id="ARBA00022777"/>
    </source>
</evidence>
<comment type="caution">
    <text evidence="11">The sequence shown here is derived from an EMBL/GenBank/DDBJ whole genome shotgun (WGS) entry which is preliminary data.</text>
</comment>
<dbReference type="GO" id="GO:0046316">
    <property type="term" value="F:gluconokinase activity"/>
    <property type="evidence" value="ECO:0007669"/>
    <property type="project" value="UniProtKB-EC"/>
</dbReference>